<evidence type="ECO:0000313" key="1">
    <source>
        <dbReference type="EMBL" id="ABY83599.1"/>
    </source>
</evidence>
<accession>B0LTX3</accession>
<name>B0LTX3_9ACTN</name>
<keyword evidence="1" id="KW-0614">Plasmid</keyword>
<geneLocation type="plasmid" evidence="1">
    <name>pSHK1</name>
</geneLocation>
<gene>
    <name evidence="1" type="ORF">pSHK1.130</name>
</gene>
<proteinExistence type="predicted"/>
<reference evidence="1" key="1">
    <citation type="journal article" date="2011" name="Acta Biochim. Biophys. Sin.">
        <title>Characterization of the multiple CRISPR loci on Streptomyces linear plasmid pSHK1.</title>
        <authorList>
            <person name="Guo P."/>
            <person name="Cheng Q."/>
            <person name="Xie P."/>
            <person name="Fan Y."/>
            <person name="Jiang W."/>
            <person name="Qin Z."/>
        </authorList>
    </citation>
    <scope>NUCLEOTIDE SEQUENCE</scope>
    <source>
        <strain evidence="1">HK1</strain>
        <plasmid evidence="1">pSHK1</plasmid>
    </source>
</reference>
<organism evidence="1">
    <name type="scientific">Streptomyces sp. HK1</name>
    <dbReference type="NCBI Taxonomy" id="405041"/>
    <lineage>
        <taxon>Bacteria</taxon>
        <taxon>Bacillati</taxon>
        <taxon>Actinomycetota</taxon>
        <taxon>Actinomycetes</taxon>
        <taxon>Kitasatosporales</taxon>
        <taxon>Streptomycetaceae</taxon>
        <taxon>Streptomyces</taxon>
    </lineage>
</organism>
<dbReference type="AlphaFoldDB" id="B0LTX3"/>
<dbReference type="EMBL" id="EU372836">
    <property type="protein sequence ID" value="ABY83599.1"/>
    <property type="molecule type" value="Genomic_DNA"/>
</dbReference>
<sequence>MSVTSDLHRRTSRPTGRWPIGVLVPRSSAWAAGGVAARVRGQLGQDEPGMRDRYGPLVTGVSSKFITRVGKYVAQPGLVVAILSHRVSASAACQRVAAGLATGEFAVVFVDRWRVPALIPVQVWLRVPTAECEKGSAPDHTSAPSQAAGRWCGGAVEPGADLCPLAVRGAEQSEPVPRSARKRPPLISRAQSSVSCIAGWGYREGPRCRTAFRQLIPGA</sequence>
<protein>
    <submittedName>
        <fullName evidence="1">Uncharacterized protein</fullName>
    </submittedName>
</protein>